<feature type="transmembrane region" description="Helical" evidence="2">
    <location>
        <begin position="108"/>
        <end position="127"/>
    </location>
</feature>
<evidence type="ECO:0000256" key="1">
    <source>
        <dbReference type="ARBA" id="ARBA00010692"/>
    </source>
</evidence>
<comment type="similarity">
    <text evidence="1">Belongs to the BioY family.</text>
</comment>
<keyword evidence="2" id="KW-1133">Transmembrane helix</keyword>
<evidence type="ECO:0000256" key="2">
    <source>
        <dbReference type="SAM" id="Phobius"/>
    </source>
</evidence>
<dbReference type="Gene3D" id="1.10.1760.20">
    <property type="match status" value="1"/>
</dbReference>
<accession>A0A087AG83</accession>
<dbReference type="PANTHER" id="PTHR34295">
    <property type="entry name" value="BIOTIN TRANSPORTER BIOY"/>
    <property type="match status" value="1"/>
</dbReference>
<keyword evidence="2" id="KW-0812">Transmembrane</keyword>
<feature type="transmembrane region" description="Helical" evidence="2">
    <location>
        <begin position="78"/>
        <end position="102"/>
    </location>
</feature>
<feature type="transmembrane region" description="Helical" evidence="2">
    <location>
        <begin position="191"/>
        <end position="214"/>
    </location>
</feature>
<name>A0A087AG83_9BIFI</name>
<sequence>MNQQSNHGSSLSIRTSEVTIRRAVGGALPVMLTTGALCAAAAIGRIAIPGTPVPITLQTLVLMIAAVTLRWRQVAGAVALYLAMGLCGLPVFSGGMSTAALVGPTCGFLYAFLPAGIVTSLLAALVMRFASRWAPRGEAGLGGAAGRGGRIGDMCVRRADDAARFGIAHVGRAGHIGHVGRIGDAHSSAASALLSIAVFLGYFLACAIGCVLLQDGVGVLVQAATTHMPLKPLAMASAAFIPGDLVKAALAASLATPVTLAKLQ</sequence>
<protein>
    <submittedName>
        <fullName evidence="3">BioY family protein</fullName>
    </submittedName>
</protein>
<keyword evidence="4" id="KW-1185">Reference proteome</keyword>
<dbReference type="Proteomes" id="UP000028995">
    <property type="component" value="Unassembled WGS sequence"/>
</dbReference>
<dbReference type="InterPro" id="IPR003784">
    <property type="entry name" value="BioY"/>
</dbReference>
<proteinExistence type="inferred from homology"/>
<feature type="transmembrane region" description="Helical" evidence="2">
    <location>
        <begin position="53"/>
        <end position="71"/>
    </location>
</feature>
<feature type="transmembrane region" description="Helical" evidence="2">
    <location>
        <begin position="23"/>
        <end position="47"/>
    </location>
</feature>
<reference evidence="3 4" key="1">
    <citation type="submission" date="2014-03" db="EMBL/GenBank/DDBJ databases">
        <title>Genomics of Bifidobacteria.</title>
        <authorList>
            <person name="Ventura M."/>
            <person name="Milani C."/>
            <person name="Lugli G.A."/>
        </authorList>
    </citation>
    <scope>NUCLEOTIDE SEQUENCE [LARGE SCALE GENOMIC DNA]</scope>
    <source>
        <strain evidence="3 4">LMG 10510</strain>
    </source>
</reference>
<evidence type="ECO:0000313" key="3">
    <source>
        <dbReference type="EMBL" id="KFI57783.1"/>
    </source>
</evidence>
<comment type="caution">
    <text evidence="3">The sequence shown here is derived from an EMBL/GenBank/DDBJ whole genome shotgun (WGS) entry which is preliminary data.</text>
</comment>
<dbReference type="GO" id="GO:0015225">
    <property type="term" value="F:biotin transmembrane transporter activity"/>
    <property type="evidence" value="ECO:0007669"/>
    <property type="project" value="InterPro"/>
</dbReference>
<dbReference type="PANTHER" id="PTHR34295:SF1">
    <property type="entry name" value="BIOTIN TRANSPORTER BIOY"/>
    <property type="match status" value="1"/>
</dbReference>
<dbReference type="eggNOG" id="COG1268">
    <property type="taxonomic scope" value="Bacteria"/>
</dbReference>
<gene>
    <name evidence="3" type="ORF">BCHO_0944</name>
</gene>
<organism evidence="3 4">
    <name type="scientific">Bifidobacterium choerinum</name>
    <dbReference type="NCBI Taxonomy" id="35760"/>
    <lineage>
        <taxon>Bacteria</taxon>
        <taxon>Bacillati</taxon>
        <taxon>Actinomycetota</taxon>
        <taxon>Actinomycetes</taxon>
        <taxon>Bifidobacteriales</taxon>
        <taxon>Bifidobacteriaceae</taxon>
        <taxon>Bifidobacterium</taxon>
    </lineage>
</organism>
<dbReference type="AlphaFoldDB" id="A0A087AG83"/>
<dbReference type="EMBL" id="JGYU01000003">
    <property type="protein sequence ID" value="KFI57783.1"/>
    <property type="molecule type" value="Genomic_DNA"/>
</dbReference>
<dbReference type="Pfam" id="PF02632">
    <property type="entry name" value="BioY"/>
    <property type="match status" value="1"/>
</dbReference>
<feature type="transmembrane region" description="Helical" evidence="2">
    <location>
        <begin position="234"/>
        <end position="260"/>
    </location>
</feature>
<evidence type="ECO:0000313" key="4">
    <source>
        <dbReference type="Proteomes" id="UP000028995"/>
    </source>
</evidence>
<dbReference type="STRING" id="35760.BCHO_0944"/>
<dbReference type="GO" id="GO:0005886">
    <property type="term" value="C:plasma membrane"/>
    <property type="evidence" value="ECO:0007669"/>
    <property type="project" value="InterPro"/>
</dbReference>
<keyword evidence="2" id="KW-0472">Membrane</keyword>